<keyword evidence="3" id="KW-1185">Reference proteome</keyword>
<accession>A0A2B7YDR7</accession>
<evidence type="ECO:0000313" key="2">
    <source>
        <dbReference type="EMBL" id="PGH19201.1"/>
    </source>
</evidence>
<dbReference type="Proteomes" id="UP000224634">
    <property type="component" value="Unassembled WGS sequence"/>
</dbReference>
<evidence type="ECO:0000256" key="1">
    <source>
        <dbReference type="SAM" id="MobiDB-lite"/>
    </source>
</evidence>
<dbReference type="AlphaFoldDB" id="A0A2B7YDR7"/>
<dbReference type="EMBL" id="PDNA01000051">
    <property type="protein sequence ID" value="PGH19201.1"/>
    <property type="molecule type" value="Genomic_DNA"/>
</dbReference>
<gene>
    <name evidence="2" type="ORF">AJ80_04172</name>
</gene>
<comment type="caution">
    <text evidence="2">The sequence shown here is derived from an EMBL/GenBank/DDBJ whole genome shotgun (WGS) entry which is preliminary data.</text>
</comment>
<name>A0A2B7YDR7_POLH7</name>
<feature type="region of interest" description="Disordered" evidence="1">
    <location>
        <begin position="73"/>
        <end position="133"/>
    </location>
</feature>
<evidence type="ECO:0000313" key="3">
    <source>
        <dbReference type="Proteomes" id="UP000224634"/>
    </source>
</evidence>
<protein>
    <submittedName>
        <fullName evidence="2">Uncharacterized protein</fullName>
    </submittedName>
</protein>
<reference evidence="2 3" key="1">
    <citation type="submission" date="2017-10" db="EMBL/GenBank/DDBJ databases">
        <title>Comparative genomics in systemic dimorphic fungi from Ajellomycetaceae.</title>
        <authorList>
            <person name="Munoz J.F."/>
            <person name="Mcewen J.G."/>
            <person name="Clay O.K."/>
            <person name="Cuomo C.A."/>
        </authorList>
    </citation>
    <scope>NUCLEOTIDE SEQUENCE [LARGE SCALE GENOMIC DNA]</scope>
    <source>
        <strain evidence="2 3">UAMH7299</strain>
    </source>
</reference>
<feature type="compositionally biased region" description="Acidic residues" evidence="1">
    <location>
        <begin position="81"/>
        <end position="90"/>
    </location>
</feature>
<proteinExistence type="predicted"/>
<organism evidence="2 3">
    <name type="scientific">Polytolypa hystricis (strain UAMH7299)</name>
    <dbReference type="NCBI Taxonomy" id="1447883"/>
    <lineage>
        <taxon>Eukaryota</taxon>
        <taxon>Fungi</taxon>
        <taxon>Dikarya</taxon>
        <taxon>Ascomycota</taxon>
        <taxon>Pezizomycotina</taxon>
        <taxon>Eurotiomycetes</taxon>
        <taxon>Eurotiomycetidae</taxon>
        <taxon>Onygenales</taxon>
        <taxon>Onygenales incertae sedis</taxon>
        <taxon>Polytolypa</taxon>
    </lineage>
</organism>
<sequence>MLSSTFTSYADIYYTQRYGESGYPSPPAPGLRLRHKTSNLLYHLGSSSELGNGSELSLSELFDAKHDAPSRRRKPCKFELVSDDSEDEDDASNHMPRKPSKLNHVSDNSDDESDSEEEKHTRATNETSNLSHGADEGWMNNILAWPAKLRSRAKPGSYRHLLLLLLEHEDAHAKTQYYMGQWLEFHYPGRLNKHLRGEATWATWMQEKAQLVSELKILRQMTEPLRRVPREIQVENLNLSKEQGSVDQLLVKFVRRFESKMIQYVRSNEERDVAPPLPIGDRHTAHMSRRYDMMDFCKASMTKQEFPNMELDLTAFERYDEQHKRLDRRKAKIATAVPAASSGLTRDGSDAEDALHMMFCITRWLGNARGYVAARLFCKVAERFSPWGPAPIISDLKYTLLRSLCDPVFPTRVKKPAIEKELDEKFGTETGGWQDVHKLASQHSSKRSVREVDVTSEHWEAIHKCRKSNMSLLSASLIKKEESYRSLLDWFGEGSDQSDTAPLMKGIDLNRGDKPTEPGLLPAPSRCRGPTPPPITVHGFTPFQHPQPMEAQEPKQHLSIEEPELAGAKEGKDNGFVEEVNPADGSNDAASE</sequence>
<feature type="region of interest" description="Disordered" evidence="1">
    <location>
        <begin position="544"/>
        <end position="592"/>
    </location>
</feature>